<feature type="transmembrane region" description="Helical" evidence="1">
    <location>
        <begin position="131"/>
        <end position="150"/>
    </location>
</feature>
<feature type="transmembrane region" description="Helical" evidence="1">
    <location>
        <begin position="186"/>
        <end position="204"/>
    </location>
</feature>
<feature type="transmembrane region" description="Helical" evidence="1">
    <location>
        <begin position="157"/>
        <end position="174"/>
    </location>
</feature>
<dbReference type="RefSeq" id="WP_258423749.1">
    <property type="nucleotide sequence ID" value="NZ_JANSUY010000011.1"/>
</dbReference>
<dbReference type="AlphaFoldDB" id="A0A9X2PA79"/>
<dbReference type="EMBL" id="JANSUY010000011">
    <property type="protein sequence ID" value="MCR9015884.1"/>
    <property type="molecule type" value="Genomic_DNA"/>
</dbReference>
<feature type="transmembrane region" description="Helical" evidence="1">
    <location>
        <begin position="107"/>
        <end position="125"/>
    </location>
</feature>
<evidence type="ECO:0000259" key="2">
    <source>
        <dbReference type="Pfam" id="PF01569"/>
    </source>
</evidence>
<comment type="caution">
    <text evidence="3">The sequence shown here is derived from an EMBL/GenBank/DDBJ whole genome shotgun (WGS) entry which is preliminary data.</text>
</comment>
<feature type="domain" description="Phosphatidic acid phosphatase type 2/haloperoxidase" evidence="2">
    <location>
        <begin position="131"/>
        <end position="203"/>
    </location>
</feature>
<feature type="transmembrane region" description="Helical" evidence="1">
    <location>
        <begin position="42"/>
        <end position="61"/>
    </location>
</feature>
<evidence type="ECO:0000313" key="3">
    <source>
        <dbReference type="EMBL" id="MCR9015884.1"/>
    </source>
</evidence>
<evidence type="ECO:0000313" key="4">
    <source>
        <dbReference type="Proteomes" id="UP001142175"/>
    </source>
</evidence>
<evidence type="ECO:0000256" key="1">
    <source>
        <dbReference type="SAM" id="Phobius"/>
    </source>
</evidence>
<organism evidence="3 4">
    <name type="scientific">Aquiflexum gelatinilyticum</name>
    <dbReference type="NCBI Taxonomy" id="2961943"/>
    <lineage>
        <taxon>Bacteria</taxon>
        <taxon>Pseudomonadati</taxon>
        <taxon>Bacteroidota</taxon>
        <taxon>Cytophagia</taxon>
        <taxon>Cytophagales</taxon>
        <taxon>Cyclobacteriaceae</taxon>
        <taxon>Aquiflexum</taxon>
    </lineage>
</organism>
<keyword evidence="1" id="KW-1133">Transmembrane helix</keyword>
<dbReference type="InterPro" id="IPR036938">
    <property type="entry name" value="PAP2/HPO_sf"/>
</dbReference>
<dbReference type="SUPFAM" id="SSF48317">
    <property type="entry name" value="Acid phosphatase/Vanadium-dependent haloperoxidase"/>
    <property type="match status" value="1"/>
</dbReference>
<keyword evidence="1" id="KW-0472">Membrane</keyword>
<dbReference type="Pfam" id="PF01569">
    <property type="entry name" value="PAP2"/>
    <property type="match status" value="1"/>
</dbReference>
<proteinExistence type="predicted"/>
<feature type="transmembrane region" description="Helical" evidence="1">
    <location>
        <begin position="12"/>
        <end position="30"/>
    </location>
</feature>
<accession>A0A9X2PA79</accession>
<feature type="transmembrane region" description="Helical" evidence="1">
    <location>
        <begin position="81"/>
        <end position="100"/>
    </location>
</feature>
<name>A0A9X2PA79_9BACT</name>
<sequence>MAQKLALLVSYLFQPLLIPTLIFLFLLFGVPEISASQYYNEWLIVLMVFMTTFLIPVLSLITMKLTGNIATFHLKSREERVFPFSMVSLFYVMSSYLFYLKFEIEPVFTLSLVSISICVILLTSISFFWKVSAHMTGISGFLAIIFVLAIKNPSVNLIYIMLPLIMISGIIASSRLYQNAHNPMEIMGGFILGFSVCFGAFYLYL</sequence>
<keyword evidence="1" id="KW-0812">Transmembrane</keyword>
<gene>
    <name evidence="3" type="ORF">NU887_12620</name>
</gene>
<dbReference type="InterPro" id="IPR000326">
    <property type="entry name" value="PAP2/HPO"/>
</dbReference>
<dbReference type="Gene3D" id="1.20.144.10">
    <property type="entry name" value="Phosphatidic acid phosphatase type 2/haloperoxidase"/>
    <property type="match status" value="1"/>
</dbReference>
<keyword evidence="4" id="KW-1185">Reference proteome</keyword>
<protein>
    <submittedName>
        <fullName evidence="3">Phosphatase PAP2 family protein</fullName>
    </submittedName>
</protein>
<dbReference type="Proteomes" id="UP001142175">
    <property type="component" value="Unassembled WGS sequence"/>
</dbReference>
<reference evidence="3" key="1">
    <citation type="submission" date="2022-08" db="EMBL/GenBank/DDBJ databases">
        <authorList>
            <person name="Zhang D."/>
        </authorList>
    </citation>
    <scope>NUCLEOTIDE SEQUENCE</scope>
    <source>
        <strain evidence="3">XJ19-11</strain>
    </source>
</reference>